<dbReference type="HOGENOM" id="CLU_1666298_0_0_6"/>
<reference evidence="1 2" key="1">
    <citation type="submission" date="2015-03" db="EMBL/GenBank/DDBJ databases">
        <title>Complete genome sequence of Citrobacter amalonaticus Y19.</title>
        <authorList>
            <person name="Park S."/>
        </authorList>
    </citation>
    <scope>NUCLEOTIDE SEQUENCE [LARGE SCALE GENOMIC DNA]</scope>
    <source>
        <strain evidence="1 2">Y19</strain>
        <plasmid evidence="2">Plasmid</plasmid>
    </source>
</reference>
<dbReference type="OrthoDB" id="6625851at2"/>
<protein>
    <submittedName>
        <fullName evidence="1">Uncharacterized protein</fullName>
    </submittedName>
</protein>
<proteinExistence type="predicted"/>
<evidence type="ECO:0000313" key="1">
    <source>
        <dbReference type="EMBL" id="AKE62087.1"/>
    </source>
</evidence>
<keyword evidence="1" id="KW-0614">Plasmid</keyword>
<dbReference type="AlphaFoldDB" id="A0A0F6U0A8"/>
<dbReference type="RefSeq" id="WP_046498810.1">
    <property type="nucleotide sequence ID" value="NZ_CP011133.1"/>
</dbReference>
<accession>A0A0F6U0A8</accession>
<name>A0A0F6U0A8_CITAM</name>
<geneLocation type="plasmid" evidence="1">
    <name>unnamed</name>
</geneLocation>
<sequence>MTDVNQTTPECFSISSLTDLYRSVQATESHALSMMRVQRGLTSWGSRRTTDRRTEGFTVFLDAPDNASRITVKTEFVLNAAKTGPDTSNDLVVEAREHSGWDESRNCFTVTREIGELRVNAGGDNHAATLRQLWKLLHAQAKAYQSRNTAGNATWLMF</sequence>
<dbReference type="Proteomes" id="UP000034085">
    <property type="component" value="Plasmid"/>
</dbReference>
<gene>
    <name evidence="1" type="ORF">F384_26310</name>
</gene>
<dbReference type="EMBL" id="CP011133">
    <property type="protein sequence ID" value="AKE62087.1"/>
    <property type="molecule type" value="Genomic_DNA"/>
</dbReference>
<dbReference type="PATRIC" id="fig|1261127.3.peg.5457"/>
<organism evidence="1 2">
    <name type="scientific">Citrobacter amalonaticus Y19</name>
    <dbReference type="NCBI Taxonomy" id="1261127"/>
    <lineage>
        <taxon>Bacteria</taxon>
        <taxon>Pseudomonadati</taxon>
        <taxon>Pseudomonadota</taxon>
        <taxon>Gammaproteobacteria</taxon>
        <taxon>Enterobacterales</taxon>
        <taxon>Enterobacteriaceae</taxon>
        <taxon>Citrobacter</taxon>
    </lineage>
</organism>
<evidence type="ECO:0000313" key="2">
    <source>
        <dbReference type="Proteomes" id="UP000034085"/>
    </source>
</evidence>
<dbReference type="KEGG" id="cama:F384_26310"/>